<dbReference type="GO" id="GO:0006355">
    <property type="term" value="P:regulation of DNA-templated transcription"/>
    <property type="evidence" value="ECO:0007669"/>
    <property type="project" value="UniProtKB-UniRule"/>
</dbReference>
<dbReference type="Pfam" id="PF00270">
    <property type="entry name" value="DEAD"/>
    <property type="match status" value="1"/>
</dbReference>
<name>A0A9D1NG98_9FIRM</name>
<reference evidence="17" key="2">
    <citation type="journal article" date="2021" name="PeerJ">
        <title>Extensive microbial diversity within the chicken gut microbiome revealed by metagenomics and culture.</title>
        <authorList>
            <person name="Gilroy R."/>
            <person name="Ravi A."/>
            <person name="Getino M."/>
            <person name="Pursley I."/>
            <person name="Horton D.L."/>
            <person name="Alikhan N.F."/>
            <person name="Baker D."/>
            <person name="Gharbi K."/>
            <person name="Hall N."/>
            <person name="Watson M."/>
            <person name="Adriaenssens E.M."/>
            <person name="Foster-Nyarko E."/>
            <person name="Jarju S."/>
            <person name="Secka A."/>
            <person name="Antonio M."/>
            <person name="Oren A."/>
            <person name="Chaudhuri R.R."/>
            <person name="La Ragione R."/>
            <person name="Hildebrand F."/>
            <person name="Pallen M.J."/>
        </authorList>
    </citation>
    <scope>NUCLEOTIDE SEQUENCE</scope>
    <source>
        <strain evidence="17">4920</strain>
    </source>
</reference>
<dbReference type="Gene3D" id="3.30.2060.10">
    <property type="entry name" value="Penicillin-binding protein 1b domain"/>
    <property type="match status" value="1"/>
</dbReference>
<dbReference type="Gene3D" id="3.90.1150.50">
    <property type="entry name" value="Transcription-repair-coupling factor, D7 domain"/>
    <property type="match status" value="1"/>
</dbReference>
<evidence type="ECO:0000256" key="5">
    <source>
        <dbReference type="ARBA" id="ARBA00022801"/>
    </source>
</evidence>
<dbReference type="HAMAP" id="MF_00969">
    <property type="entry name" value="TRCF"/>
    <property type="match status" value="1"/>
</dbReference>
<dbReference type="SMART" id="SM00487">
    <property type="entry name" value="DEXDc"/>
    <property type="match status" value="1"/>
</dbReference>
<dbReference type="InterPro" id="IPR041471">
    <property type="entry name" value="UvrB_inter"/>
</dbReference>
<dbReference type="PROSITE" id="PS51194">
    <property type="entry name" value="HELICASE_CTER"/>
    <property type="match status" value="1"/>
</dbReference>
<evidence type="ECO:0000256" key="6">
    <source>
        <dbReference type="ARBA" id="ARBA00022806"/>
    </source>
</evidence>
<keyword evidence="8 13" id="KW-0238">DNA-binding</keyword>
<proteinExistence type="inferred from homology"/>
<dbReference type="SMART" id="SM00490">
    <property type="entry name" value="HELICc"/>
    <property type="match status" value="1"/>
</dbReference>
<comment type="similarity">
    <text evidence="11 13">In the C-terminal section; belongs to the helicase family. RecG subfamily.</text>
</comment>
<dbReference type="Pfam" id="PF02559">
    <property type="entry name" value="CarD_TRCF_RID"/>
    <property type="match status" value="1"/>
</dbReference>
<dbReference type="PANTHER" id="PTHR47964:SF1">
    <property type="entry name" value="ATP-DEPENDENT DNA HELICASE HOMOLOG RECG, CHLOROPLASTIC"/>
    <property type="match status" value="1"/>
</dbReference>
<dbReference type="NCBIfam" id="TIGR00580">
    <property type="entry name" value="mfd"/>
    <property type="match status" value="1"/>
</dbReference>
<comment type="subcellular location">
    <subcellularLocation>
        <location evidence="1 13">Cytoplasm</location>
    </subcellularLocation>
</comment>
<evidence type="ECO:0000256" key="2">
    <source>
        <dbReference type="ARBA" id="ARBA00022490"/>
    </source>
</evidence>
<protein>
    <recommendedName>
        <fullName evidence="12 13">Transcription-repair-coupling factor</fullName>
        <shortName evidence="13">TRCF</shortName>
        <ecNumber evidence="13">3.6.4.-</ecNumber>
    </recommendedName>
</protein>
<evidence type="ECO:0000256" key="12">
    <source>
        <dbReference type="ARBA" id="ARBA00070128"/>
    </source>
</evidence>
<dbReference type="InterPro" id="IPR004576">
    <property type="entry name" value="Mfd"/>
</dbReference>
<evidence type="ECO:0000256" key="13">
    <source>
        <dbReference type="HAMAP-Rule" id="MF_00969"/>
    </source>
</evidence>
<reference evidence="17" key="1">
    <citation type="submission" date="2020-10" db="EMBL/GenBank/DDBJ databases">
        <authorList>
            <person name="Gilroy R."/>
        </authorList>
    </citation>
    <scope>NUCLEOTIDE SEQUENCE</scope>
    <source>
        <strain evidence="17">4920</strain>
    </source>
</reference>
<comment type="function">
    <text evidence="13">Couples transcription and DNA repair by recognizing RNA polymerase (RNAP) stalled at DNA lesions. Mediates ATP-dependent release of RNAP and its truncated transcript from the DNA, and recruitment of nucleotide excision repair machinery to the damaged site.</text>
</comment>
<evidence type="ECO:0000256" key="1">
    <source>
        <dbReference type="ARBA" id="ARBA00004496"/>
    </source>
</evidence>
<dbReference type="InterPro" id="IPR047112">
    <property type="entry name" value="RecG/Mfd"/>
</dbReference>
<keyword evidence="4 13" id="KW-0227">DNA damage</keyword>
<dbReference type="InterPro" id="IPR027417">
    <property type="entry name" value="P-loop_NTPase"/>
</dbReference>
<feature type="domain" description="Helicase ATP-binding" evidence="15">
    <location>
        <begin position="636"/>
        <end position="797"/>
    </location>
</feature>
<evidence type="ECO:0000256" key="7">
    <source>
        <dbReference type="ARBA" id="ARBA00022840"/>
    </source>
</evidence>
<comment type="caution">
    <text evidence="17">The sequence shown here is derived from an EMBL/GenBank/DDBJ whole genome shotgun (WGS) entry which is preliminary data.</text>
</comment>
<evidence type="ECO:0000256" key="9">
    <source>
        <dbReference type="ARBA" id="ARBA00023204"/>
    </source>
</evidence>
<dbReference type="Pfam" id="PF03461">
    <property type="entry name" value="TRCF"/>
    <property type="match status" value="1"/>
</dbReference>
<evidence type="ECO:0000259" key="16">
    <source>
        <dbReference type="PROSITE" id="PS51194"/>
    </source>
</evidence>
<dbReference type="GO" id="GO:0016787">
    <property type="term" value="F:hydrolase activity"/>
    <property type="evidence" value="ECO:0007669"/>
    <property type="project" value="UniProtKB-KW"/>
</dbReference>
<comment type="similarity">
    <text evidence="10 13">In the N-terminal section; belongs to the UvrB family.</text>
</comment>
<dbReference type="FunFam" id="3.40.50.300:FF:000546">
    <property type="entry name" value="Transcription-repair-coupling factor"/>
    <property type="match status" value="1"/>
</dbReference>
<dbReference type="SMART" id="SM00982">
    <property type="entry name" value="TRCF"/>
    <property type="match status" value="1"/>
</dbReference>
<keyword evidence="3 13" id="KW-0547">Nucleotide-binding</keyword>
<dbReference type="SUPFAM" id="SSF52540">
    <property type="entry name" value="P-loop containing nucleoside triphosphate hydrolases"/>
    <property type="match status" value="4"/>
</dbReference>
<dbReference type="InterPro" id="IPR001650">
    <property type="entry name" value="Helicase_C-like"/>
</dbReference>
<dbReference type="InterPro" id="IPR014001">
    <property type="entry name" value="Helicase_ATP-bd"/>
</dbReference>
<keyword evidence="6" id="KW-0347">Helicase</keyword>
<organism evidence="17 18">
    <name type="scientific">Candidatus Aphodoplasma excrementigallinarum</name>
    <dbReference type="NCBI Taxonomy" id="2840673"/>
    <lineage>
        <taxon>Bacteria</taxon>
        <taxon>Bacillati</taxon>
        <taxon>Bacillota</taxon>
        <taxon>Clostridia</taxon>
        <taxon>Eubacteriales</taxon>
        <taxon>Candidatus Aphodoplasma</taxon>
    </lineage>
</organism>
<dbReference type="Gene3D" id="2.40.10.170">
    <property type="match status" value="1"/>
</dbReference>
<dbReference type="InterPro" id="IPR005118">
    <property type="entry name" value="TRCF_C"/>
</dbReference>
<accession>A0A9D1NG98</accession>
<dbReference type="Pfam" id="PF00271">
    <property type="entry name" value="Helicase_C"/>
    <property type="match status" value="1"/>
</dbReference>
<keyword evidence="5 13" id="KW-0378">Hydrolase</keyword>
<gene>
    <name evidence="13 17" type="primary">mfd</name>
    <name evidence="17" type="ORF">IAC74_00445</name>
</gene>
<dbReference type="InterPro" id="IPR037235">
    <property type="entry name" value="TRCF-like_C_D7"/>
</dbReference>
<dbReference type="GO" id="GO:0003678">
    <property type="term" value="F:DNA helicase activity"/>
    <property type="evidence" value="ECO:0007669"/>
    <property type="project" value="TreeGrafter"/>
</dbReference>
<keyword evidence="7 13" id="KW-0067">ATP-binding</keyword>
<dbReference type="EMBL" id="DVOF01000009">
    <property type="protein sequence ID" value="HIV02011.1"/>
    <property type="molecule type" value="Genomic_DNA"/>
</dbReference>
<evidence type="ECO:0000256" key="4">
    <source>
        <dbReference type="ARBA" id="ARBA00022763"/>
    </source>
</evidence>
<dbReference type="GO" id="GO:0003684">
    <property type="term" value="F:damaged DNA binding"/>
    <property type="evidence" value="ECO:0007669"/>
    <property type="project" value="InterPro"/>
</dbReference>
<evidence type="ECO:0000256" key="8">
    <source>
        <dbReference type="ARBA" id="ARBA00023125"/>
    </source>
</evidence>
<dbReference type="InterPro" id="IPR003711">
    <property type="entry name" value="CarD-like/TRCF_RID"/>
</dbReference>
<dbReference type="EC" id="3.6.4.-" evidence="13"/>
<evidence type="ECO:0000259" key="15">
    <source>
        <dbReference type="PROSITE" id="PS51192"/>
    </source>
</evidence>
<sequence length="1165" mass="131777">MPFETVFDNYSEFEELIHCINDNITPVNVITGVGAQRAHLLFAVQKKLGRPILALTATDVEAQTLAEDLRFFAPEQVLLFPSKEYVYYDIDSVSREMSLKRLEVLAQLAEGSDDKIVVAGIDAALQYTADKKMFLEHILRFSVGGTADIEELSQKLVTMGYVREDMVEGRGQFSVRGGIVDIFGANSENPIRIEFFDDEIDSIRTFDAGEQRSLEKLQETAVYPCREILFDEAGQEKLAECMKKSLAKLKRKKEDAADAIEHLESDLERLAETHYFASLDKYVSDIYGRIPTIFDWFGDEALYCIDEPRKVGERAKSFEWEMGETVSTLMEKGVLPPEKKPFAADYKDVIHSISKRSLIGLGGVSFASPDYRAKQHLDFGVKSLNSFHGKMEFLCDDLRAWHQKKATVVILAGGHSRAQHLCTELNNQDIECVYAETLSHITKGQTVVTTGSLSSGFEYPLVGFVLVSDREIFLERRAKSRRAQQDKSAAKIRSFTDISPGDYVVHQTHGIGRYEGIQKLSVDKVTKDYLKIAYQGTDCLYVPVDQLDLLYKYIGGTDRAVHVNKLGGADWNKTKERVKKSTADLAEHLIKLYAEREQTKGYAFSPDTPWQREFEDSFGYVETPDQMRSIEEVKRDMESPRSMDRLLCGDVGYGKTEVAMRAAFKAVMDSKQVAYLVPTTILAMQHYNNFAQRMHDFPIRVEMLSRFRTPAQQKETLARLKTGETDIVIGTHRLLSKDLEFKDLGLLIVDEEQRFGVAHKEALKEMRKNVDVLTLTATPIPRTLHMAMVNIRDMSVITQPPENRYPVQTYVMEQNDEILADAIKKELGRGGQVYYLYNRVSGIQGVARRIQALVPEARVGVGHGKMKEEELENVMMDLMDGEINVLVCTTIIETGLDVPNVNTIIIENADKMGLAQLYQLRGRVGRSNRLAYAYLTYRRDRMMTDVAQKRLSAIREFTEFGSGFKIALRDLEIRGAGNLLGAQQHGHMDAVGYDMYCKLLKESVDELRGEHTEEEIGTTVELRVDAHIPESYIRNQNQRIDIYKKIASITSLQDSYDVEEEIEDRFGTIPPPVRNVIDIALIKADAHSLGITEVTQSDKGIMFVFEAKRIDMKAISGIIAKSKGKALFSAGERPYLMIRETADSQKETLSNIKFLLQSMKELQSV</sequence>
<dbReference type="PANTHER" id="PTHR47964">
    <property type="entry name" value="ATP-DEPENDENT DNA HELICASE HOMOLOG RECG, CHLOROPLASTIC"/>
    <property type="match status" value="1"/>
</dbReference>
<keyword evidence="2 13" id="KW-0963">Cytoplasm</keyword>
<dbReference type="InterPro" id="IPR011545">
    <property type="entry name" value="DEAD/DEAH_box_helicase_dom"/>
</dbReference>
<keyword evidence="9 13" id="KW-0234">DNA repair</keyword>
<dbReference type="InterPro" id="IPR036101">
    <property type="entry name" value="CarD-like/TRCF_RID_sf"/>
</dbReference>
<dbReference type="GO" id="GO:0005737">
    <property type="term" value="C:cytoplasm"/>
    <property type="evidence" value="ECO:0007669"/>
    <property type="project" value="UniProtKB-SubCell"/>
</dbReference>
<dbReference type="SUPFAM" id="SSF143517">
    <property type="entry name" value="TRCF domain-like"/>
    <property type="match status" value="1"/>
</dbReference>
<dbReference type="Proteomes" id="UP000886743">
    <property type="component" value="Unassembled WGS sequence"/>
</dbReference>
<dbReference type="GO" id="GO:0005524">
    <property type="term" value="F:ATP binding"/>
    <property type="evidence" value="ECO:0007669"/>
    <property type="project" value="UniProtKB-UniRule"/>
</dbReference>
<evidence type="ECO:0000256" key="3">
    <source>
        <dbReference type="ARBA" id="ARBA00022741"/>
    </source>
</evidence>
<dbReference type="CDD" id="cd17991">
    <property type="entry name" value="DEXHc_TRCF"/>
    <property type="match status" value="1"/>
</dbReference>
<feature type="domain" description="Helicase C-terminal" evidence="16">
    <location>
        <begin position="783"/>
        <end position="972"/>
    </location>
</feature>
<evidence type="ECO:0000313" key="18">
    <source>
        <dbReference type="Proteomes" id="UP000886743"/>
    </source>
</evidence>
<dbReference type="GO" id="GO:0000716">
    <property type="term" value="P:transcription-coupled nucleotide-excision repair, DNA damage recognition"/>
    <property type="evidence" value="ECO:0007669"/>
    <property type="project" value="UniProtKB-UniRule"/>
</dbReference>
<dbReference type="Gene3D" id="3.40.50.11180">
    <property type="match status" value="1"/>
</dbReference>
<dbReference type="Pfam" id="PF17757">
    <property type="entry name" value="UvrB_inter"/>
    <property type="match status" value="1"/>
</dbReference>
<evidence type="ECO:0000256" key="14">
    <source>
        <dbReference type="SAM" id="Coils"/>
    </source>
</evidence>
<dbReference type="SUPFAM" id="SSF141259">
    <property type="entry name" value="CarD-like"/>
    <property type="match status" value="1"/>
</dbReference>
<dbReference type="SMART" id="SM01058">
    <property type="entry name" value="CarD_TRCF"/>
    <property type="match status" value="1"/>
</dbReference>
<evidence type="ECO:0000256" key="10">
    <source>
        <dbReference type="ARBA" id="ARBA00061104"/>
    </source>
</evidence>
<evidence type="ECO:0000313" key="17">
    <source>
        <dbReference type="EMBL" id="HIV02011.1"/>
    </source>
</evidence>
<dbReference type="AlphaFoldDB" id="A0A9D1NG98"/>
<dbReference type="PROSITE" id="PS51192">
    <property type="entry name" value="HELICASE_ATP_BIND_1"/>
    <property type="match status" value="1"/>
</dbReference>
<keyword evidence="14" id="KW-0175">Coiled coil</keyword>
<dbReference type="Gene3D" id="3.40.50.300">
    <property type="entry name" value="P-loop containing nucleotide triphosphate hydrolases"/>
    <property type="match status" value="2"/>
</dbReference>
<evidence type="ECO:0000256" key="11">
    <source>
        <dbReference type="ARBA" id="ARBA00061399"/>
    </source>
</evidence>
<feature type="coiled-coil region" evidence="14">
    <location>
        <begin position="239"/>
        <end position="273"/>
    </location>
</feature>